<evidence type="ECO:0000259" key="1">
    <source>
        <dbReference type="Pfam" id="PF07686"/>
    </source>
</evidence>
<proteinExistence type="predicted"/>
<dbReference type="PANTHER" id="PTHR21063">
    <property type="entry name" value="LFA-3"/>
    <property type="match status" value="1"/>
</dbReference>
<dbReference type="Gene3D" id="2.60.40.10">
    <property type="entry name" value="Immunoglobulins"/>
    <property type="match status" value="1"/>
</dbReference>
<dbReference type="Gene3D" id="2.60.40.2710">
    <property type="match status" value="1"/>
</dbReference>
<dbReference type="PANTHER" id="PTHR21063:SF4">
    <property type="entry name" value="CD48 ANTIGEN-RELATED"/>
    <property type="match status" value="1"/>
</dbReference>
<reference evidence="2 3" key="1">
    <citation type="submission" date="2024-05" db="EMBL/GenBank/DDBJ databases">
        <title>Genome sequencing and assembly of Indian major carp, Cirrhinus mrigala (Hamilton, 1822).</title>
        <authorList>
            <person name="Mohindra V."/>
            <person name="Chowdhury L.M."/>
            <person name="Lal K."/>
            <person name="Jena J.K."/>
        </authorList>
    </citation>
    <scope>NUCLEOTIDE SEQUENCE [LARGE SCALE GENOMIC DNA]</scope>
    <source>
        <strain evidence="2">CM1030</strain>
        <tissue evidence="2">Blood</tissue>
    </source>
</reference>
<dbReference type="InterPro" id="IPR013783">
    <property type="entry name" value="Ig-like_fold"/>
</dbReference>
<organism evidence="2 3">
    <name type="scientific">Cirrhinus mrigala</name>
    <name type="common">Mrigala</name>
    <dbReference type="NCBI Taxonomy" id="683832"/>
    <lineage>
        <taxon>Eukaryota</taxon>
        <taxon>Metazoa</taxon>
        <taxon>Chordata</taxon>
        <taxon>Craniata</taxon>
        <taxon>Vertebrata</taxon>
        <taxon>Euteleostomi</taxon>
        <taxon>Actinopterygii</taxon>
        <taxon>Neopterygii</taxon>
        <taxon>Teleostei</taxon>
        <taxon>Ostariophysi</taxon>
        <taxon>Cypriniformes</taxon>
        <taxon>Cyprinidae</taxon>
        <taxon>Labeoninae</taxon>
        <taxon>Labeonini</taxon>
        <taxon>Cirrhinus</taxon>
    </lineage>
</organism>
<dbReference type="SUPFAM" id="SSF48726">
    <property type="entry name" value="Immunoglobulin"/>
    <property type="match status" value="1"/>
</dbReference>
<keyword evidence="3" id="KW-1185">Reference proteome</keyword>
<name>A0ABD0MK96_CIRMR</name>
<dbReference type="Pfam" id="PF07686">
    <property type="entry name" value="V-set"/>
    <property type="match status" value="1"/>
</dbReference>
<comment type="caution">
    <text evidence="2">The sequence shown here is derived from an EMBL/GenBank/DDBJ whole genome shotgun (WGS) entry which is preliminary data.</text>
</comment>
<dbReference type="InterPro" id="IPR013106">
    <property type="entry name" value="Ig_V-set"/>
</dbReference>
<evidence type="ECO:0000313" key="3">
    <source>
        <dbReference type="Proteomes" id="UP001529510"/>
    </source>
</evidence>
<sequence length="157" mass="17512">MCLVSQQTGSLTITNTRTTDSGLYIGKISSRGSSSFYEKIFNVTIHGFSTSGEGVVSVFVMEGDSVIFQTGVETNQQYRIRWYCKDTRIAQITGDVNKICTDVQCNKGTERFRGRLKLNHQTGSLTIMNIRTTDSGAYQLKISSRNNSEKTLHFTIS</sequence>
<feature type="domain" description="Immunoglobulin V-set" evidence="1">
    <location>
        <begin position="58"/>
        <end position="155"/>
    </location>
</feature>
<dbReference type="Proteomes" id="UP001529510">
    <property type="component" value="Unassembled WGS sequence"/>
</dbReference>
<protein>
    <recommendedName>
        <fullName evidence="1">Immunoglobulin V-set domain-containing protein</fullName>
    </recommendedName>
</protein>
<dbReference type="EMBL" id="JAMKFB020000430">
    <property type="protein sequence ID" value="KAL0149467.1"/>
    <property type="molecule type" value="Genomic_DNA"/>
</dbReference>
<gene>
    <name evidence="2" type="ORF">M9458_055255</name>
</gene>
<dbReference type="AlphaFoldDB" id="A0ABD0MK96"/>
<feature type="non-terminal residue" evidence="2">
    <location>
        <position position="157"/>
    </location>
</feature>
<accession>A0ABD0MK96</accession>
<evidence type="ECO:0000313" key="2">
    <source>
        <dbReference type="EMBL" id="KAL0149467.1"/>
    </source>
</evidence>
<dbReference type="InterPro" id="IPR036179">
    <property type="entry name" value="Ig-like_dom_sf"/>
</dbReference>